<dbReference type="InterPro" id="IPR014756">
    <property type="entry name" value="Ig_E-set"/>
</dbReference>
<dbReference type="SUPFAM" id="SSF117074">
    <property type="entry name" value="Hypothetical protein PA1324"/>
    <property type="match status" value="1"/>
</dbReference>
<comment type="caution">
    <text evidence="8">The sequence shown here is derived from an EMBL/GenBank/DDBJ whole genome shotgun (WGS) entry which is preliminary data.</text>
</comment>
<keyword evidence="5" id="KW-0966">Cell projection</keyword>
<feature type="domain" description="IPT/TIG" evidence="6">
    <location>
        <begin position="1044"/>
        <end position="1115"/>
    </location>
</feature>
<evidence type="ECO:0000256" key="1">
    <source>
        <dbReference type="ARBA" id="ARBA00004316"/>
    </source>
</evidence>
<reference evidence="8 9" key="1">
    <citation type="submission" date="2019-06" db="EMBL/GenBank/DDBJ databases">
        <title>Sequencing the genomes of 1000 actinobacteria strains.</title>
        <authorList>
            <person name="Klenk H.-P."/>
        </authorList>
    </citation>
    <scope>NUCLEOTIDE SEQUENCE [LARGE SCALE GENOMIC DNA]</scope>
    <source>
        <strain evidence="8 9">DSM 21776</strain>
    </source>
</reference>
<evidence type="ECO:0000313" key="9">
    <source>
        <dbReference type="Proteomes" id="UP000320085"/>
    </source>
</evidence>
<name>A0A543PN92_9MICO</name>
<dbReference type="EMBL" id="VFQF01000002">
    <property type="protein sequence ID" value="TQN45555.1"/>
    <property type="molecule type" value="Genomic_DNA"/>
</dbReference>
<dbReference type="GO" id="GO:0005576">
    <property type="term" value="C:extracellular region"/>
    <property type="evidence" value="ECO:0007669"/>
    <property type="project" value="UniProtKB-SubCell"/>
</dbReference>
<dbReference type="Pfam" id="PF17210">
    <property type="entry name" value="SdrD_B"/>
    <property type="match status" value="1"/>
</dbReference>
<keyword evidence="3" id="KW-0964">Secreted</keyword>
<evidence type="ECO:0000256" key="5">
    <source>
        <dbReference type="ARBA" id="ARBA00023273"/>
    </source>
</evidence>
<dbReference type="SUPFAM" id="SSF51126">
    <property type="entry name" value="Pectin lyase-like"/>
    <property type="match status" value="1"/>
</dbReference>
<evidence type="ECO:0000256" key="2">
    <source>
        <dbReference type="ARBA" id="ARBA00004613"/>
    </source>
</evidence>
<protein>
    <submittedName>
        <fullName evidence="8">IPT/TIG domain-containing protein</fullName>
    </submittedName>
</protein>
<sequence>MVSVLPAATAAAAATSTLDVSVTSARTEPRAFGGTGVSKGDAVTAFSYIINVDETGTTDQRSAAPGSGCSALDAGYPSSCRWQSITEPSGWAPIYTQGTQDDLPLAGLPDGRYLISITADGYKIDGAHFCVDTGAADVAGCPSPLSGPLAVELQPNPLPDGTLRAQVFEDNAPTNMGYDTSEATMAGFVGHIVDTLGEIQTDVYGNPLCTRYEGENPDTYEIPLSALDADMLPIPIPGSGGQCVSDASGMLAIPHLGSNRYAVSVTPPDGPTAWIQTTTLEGNHDYDAWIMEGDTGYSTIFTHGGEPTPDPIFGFVKATNTLSGGSGHITGSVVAIKTYTPPKGGSYDFWGGNTGTKVGGPINRPWLSLSDLQAGDAAVWIGRGNADGTFDISGVPDGDYTLSWWDEPQDYNLNMMNVTVRNGSTESLGQLPLNGWWTEYSGFVFNDANRNGRKDAGETGIPDFTLTLRHRENNLYDRGQSTAVTDSTGHYYFESGYPIGEWVVLEAYNDSFYTTGVTYQADNQPTPTTVKGAGVDLSVMPIIGLSGTVDWGVHAYDRNGTSGGVDPRNGGIVGTVSYDTTRNELNPQYAVSEDWQPGVSGVPVELYDTVPCGTNAGRACDSSDRYELATDGSYAKGRLLNTYVTESWQRPTGCTARDVDGNPLVHAKDNPTAYDENVLVPTQETTGECISSFMQGIQFAPYPTDQGTPDANFGAAVNGNYGFGEGCFTGTLTATDPSNPVCTGGAGFEALPGGRDYLVHVAVPEDAQHRPLYHVTGEEDINIGNGDQIVPQVPPPACAGALHTVDVQDNTNAPTTDGYPAVVGDGTNGAPTGVTVPASTPVHNATFVDIGGSPFEGTPKPRCDTKLVTVSNGKSIVPMFNVFTDVPVPSRMRTVIIDDINFSNDPRSIMYGEKAGLAFAPVGIYDYANKLEYTTETDFNGIYDVLMPSTNHISCPTPSGVCGNLYRFVANDPGIPGRLNPNYKPNFATQNAGAEGLPGISTFADLAPTQVGLQIESPSTGLTQVTCPQSATSPQLMTVSKPYVNGSGAFSINGIGFGATKGTGTVTLDGTALPTGSWSDTAIGVTVPAGTPVGPHQLEVTAANGQSTVNGLTFHVLGTGYNPALREVGPGQTYASIQEALDASLTNNGDDLVVVYPGTPDLANPRNNPRGAYYENLVMASPVKLQGVGPGGFQGSTYVPGSIIDASAYGGDTAAATDWFNRVGALSWDGNQTVNDGEAIYLVASQNATTAAGRARQFTSSFKASIDGFDIRGGSQNGFPGNINDLTGGATGLPPTIETQGGAIFANAYVRNLQVTNNVVQNNGSSYGTIRVGTPDLPAPDTNQHNEDVRIADNRIVQNAGTNLAGGIGLFAGSDRYQVTQNDICGNFSLEYGGGLSVYGLSPAGSIDHNRIYFNNSNDEGGGIMIAGELPVVAGSLSPGTGAVDIVGNQIQGNLANDDGGGIRFLMSGNFPMNVHDNMIVNNVSTHEGGGIAIDDAPNVRVYDNTVMKNLTTATAVTSDGTPAPAGLATAGNSDQLQASLPAGSPTFSNPLLFDNVFWDNRAGTRAGRTVTGLGLAGDASAVNHWDLGVSGGSGSLAPTNSVLQQNLAGPSHPYTASPTNVLADPQVVGVYDVSVTFATWRQNPAFVDSTLVAVEAPADLLGNYHLGACPGSPACNLGASSKAVPAYQAPPASLPASALDIDGQARPALGGFDAGADEFGGSVPPPPPPPSTADFFYSTAGNTNPPGVGGTADDADIYHWNGTAHSRTTNMSDLLVPAAANVDGYAQVDATHFYVSFSSDTTLPGLGAVQDEDVVYRDGSVWRLFFDGTAHGLGASANLDIDALSVVGGVLYFSTAGNTNPPGVGGTADDADIFRWNGSTYARVVNASDLGIPGSANVDGLQWVDTTHWYLSFSADATVTGLGAVQDEDVINRSGSTWSVYFDGTAHGLGASANLDIDAFSLPGGATAPPATKLFVTPTNALSLPGITGSVANDDVVGFDGSSYWMLFDGSDVLPSTVASAARVNAFSVIDSSTLLLTFDRTVTLPVLGTVTPSDVVKFTGTLGPATSGSFSWYLDGSDVGLTTTAEAITGLDRLDDGSLVVSTAGGIGVTGIAPGDTTGSDVFRFVPTALGATTSGSWQWYLDGSDVGLGGGSLANQAAERLGGVAVSADGSLHLTTSGAFSVTGVSGNNRDVFVCGSPQTGATSTCAWSPTKYFTGSTHGFTNTLNPLAGIDLP</sequence>
<evidence type="ECO:0000259" key="7">
    <source>
        <dbReference type="Pfam" id="PF17210"/>
    </source>
</evidence>
<dbReference type="InterPro" id="IPR033764">
    <property type="entry name" value="Sdr_B"/>
</dbReference>
<dbReference type="InterPro" id="IPR011050">
    <property type="entry name" value="Pectin_lyase_fold/virulence"/>
</dbReference>
<dbReference type="InterPro" id="IPR006626">
    <property type="entry name" value="PbH1"/>
</dbReference>
<proteinExistence type="predicted"/>
<dbReference type="RefSeq" id="WP_185747247.1">
    <property type="nucleotide sequence ID" value="NZ_BAAAQC010000010.1"/>
</dbReference>
<gene>
    <name evidence="8" type="ORF">FHX52_2252</name>
</gene>
<evidence type="ECO:0000256" key="3">
    <source>
        <dbReference type="ARBA" id="ARBA00022525"/>
    </source>
</evidence>
<evidence type="ECO:0000259" key="6">
    <source>
        <dbReference type="Pfam" id="PF01833"/>
    </source>
</evidence>
<dbReference type="GO" id="GO:0042995">
    <property type="term" value="C:cell projection"/>
    <property type="evidence" value="ECO:0007669"/>
    <property type="project" value="UniProtKB-SubCell"/>
</dbReference>
<dbReference type="InterPro" id="IPR013783">
    <property type="entry name" value="Ig-like_fold"/>
</dbReference>
<dbReference type="GO" id="GO:0005975">
    <property type="term" value="P:carbohydrate metabolic process"/>
    <property type="evidence" value="ECO:0007669"/>
    <property type="project" value="UniProtKB-ARBA"/>
</dbReference>
<dbReference type="SMART" id="SM00710">
    <property type="entry name" value="PbH1"/>
    <property type="match status" value="7"/>
</dbReference>
<evidence type="ECO:0000313" key="8">
    <source>
        <dbReference type="EMBL" id="TQN45555.1"/>
    </source>
</evidence>
<feature type="domain" description="SD-repeat containing protein B" evidence="7">
    <location>
        <begin position="443"/>
        <end position="515"/>
    </location>
</feature>
<keyword evidence="4" id="KW-0732">Signal</keyword>
<evidence type="ECO:0000256" key="4">
    <source>
        <dbReference type="ARBA" id="ARBA00022729"/>
    </source>
</evidence>
<dbReference type="Gene3D" id="2.60.40.10">
    <property type="entry name" value="Immunoglobulins"/>
    <property type="match status" value="2"/>
</dbReference>
<dbReference type="Proteomes" id="UP000320085">
    <property type="component" value="Unassembled WGS sequence"/>
</dbReference>
<accession>A0A543PN92</accession>
<organism evidence="8 9">
    <name type="scientific">Humibacillus xanthopallidus</name>
    <dbReference type="NCBI Taxonomy" id="412689"/>
    <lineage>
        <taxon>Bacteria</taxon>
        <taxon>Bacillati</taxon>
        <taxon>Actinomycetota</taxon>
        <taxon>Actinomycetes</taxon>
        <taxon>Micrococcales</taxon>
        <taxon>Intrasporangiaceae</taxon>
        <taxon>Humibacillus</taxon>
    </lineage>
</organism>
<dbReference type="InterPro" id="IPR002909">
    <property type="entry name" value="IPT_dom"/>
</dbReference>
<dbReference type="Pfam" id="PF01833">
    <property type="entry name" value="TIG"/>
    <property type="match status" value="1"/>
</dbReference>
<comment type="subcellular location">
    <subcellularLocation>
        <location evidence="1">Cell projection</location>
    </subcellularLocation>
    <subcellularLocation>
        <location evidence="2">Secreted</location>
    </subcellularLocation>
</comment>
<dbReference type="SUPFAM" id="SSF81296">
    <property type="entry name" value="E set domains"/>
    <property type="match status" value="1"/>
</dbReference>